<evidence type="ECO:0000313" key="2">
    <source>
        <dbReference type="Proteomes" id="UP000266673"/>
    </source>
</evidence>
<organism evidence="1 2">
    <name type="scientific">Gigaspora rosea</name>
    <dbReference type="NCBI Taxonomy" id="44941"/>
    <lineage>
        <taxon>Eukaryota</taxon>
        <taxon>Fungi</taxon>
        <taxon>Fungi incertae sedis</taxon>
        <taxon>Mucoromycota</taxon>
        <taxon>Glomeromycotina</taxon>
        <taxon>Glomeromycetes</taxon>
        <taxon>Diversisporales</taxon>
        <taxon>Gigasporaceae</taxon>
        <taxon>Gigaspora</taxon>
    </lineage>
</organism>
<evidence type="ECO:0000313" key="1">
    <source>
        <dbReference type="EMBL" id="RIB04986.1"/>
    </source>
</evidence>
<protein>
    <submittedName>
        <fullName evidence="1">Uncharacterized protein</fullName>
    </submittedName>
</protein>
<reference evidence="1 2" key="1">
    <citation type="submission" date="2018-06" db="EMBL/GenBank/DDBJ databases">
        <title>Comparative genomics reveals the genomic features of Rhizophagus irregularis, R. cerebriforme, R. diaphanum and Gigaspora rosea, and their symbiotic lifestyle signature.</title>
        <authorList>
            <person name="Morin E."/>
            <person name="San Clemente H."/>
            <person name="Chen E.C.H."/>
            <person name="De La Providencia I."/>
            <person name="Hainaut M."/>
            <person name="Kuo A."/>
            <person name="Kohler A."/>
            <person name="Murat C."/>
            <person name="Tang N."/>
            <person name="Roy S."/>
            <person name="Loubradou J."/>
            <person name="Henrissat B."/>
            <person name="Grigoriev I.V."/>
            <person name="Corradi N."/>
            <person name="Roux C."/>
            <person name="Martin F.M."/>
        </authorList>
    </citation>
    <scope>NUCLEOTIDE SEQUENCE [LARGE SCALE GENOMIC DNA]</scope>
    <source>
        <strain evidence="1 2">DAOM 194757</strain>
    </source>
</reference>
<dbReference type="Proteomes" id="UP000266673">
    <property type="component" value="Unassembled WGS sequence"/>
</dbReference>
<gene>
    <name evidence="1" type="ORF">C2G38_2047977</name>
</gene>
<keyword evidence="2" id="KW-1185">Reference proteome</keyword>
<name>A0A397UCY2_9GLOM</name>
<comment type="caution">
    <text evidence="1">The sequence shown here is derived from an EMBL/GenBank/DDBJ whole genome shotgun (WGS) entry which is preliminary data.</text>
</comment>
<accession>A0A397UCY2</accession>
<dbReference type="EMBL" id="QKWP01002071">
    <property type="protein sequence ID" value="RIB04986.1"/>
    <property type="molecule type" value="Genomic_DNA"/>
</dbReference>
<proteinExistence type="predicted"/>
<dbReference type="OrthoDB" id="2385965at2759"/>
<dbReference type="AlphaFoldDB" id="A0A397UCY2"/>
<sequence length="131" mass="15253">MLEVVEALTKNSLIEVSPDDIVDVFSRSNTDKIRKNKYNELTLQRDSREVKLYEEKPPTILIPKETARIALNDLVCKNLVKQEIWLQKSKTTQYLSCSTVVVGISENAKENAKKECWEYWVYSQKGKKRSR</sequence>